<dbReference type="EMBL" id="JAYMYQ010000004">
    <property type="protein sequence ID" value="KAK7338525.1"/>
    <property type="molecule type" value="Genomic_DNA"/>
</dbReference>
<comment type="caution">
    <text evidence="1">The sequence shown here is derived from an EMBL/GenBank/DDBJ whole genome shotgun (WGS) entry which is preliminary data.</text>
</comment>
<gene>
    <name evidence="1" type="ORF">VNO77_19137</name>
</gene>
<accession>A0AAN9QI94</accession>
<sequence length="66" mass="7108">MNEKGSVAHHGSPTPRGFVSLIPAYGIGSTLARDESWVRAPAKAFPLNAFHFANTEPSSSFNSEDF</sequence>
<dbReference type="Proteomes" id="UP001367508">
    <property type="component" value="Unassembled WGS sequence"/>
</dbReference>
<evidence type="ECO:0000313" key="2">
    <source>
        <dbReference type="Proteomes" id="UP001367508"/>
    </source>
</evidence>
<proteinExistence type="predicted"/>
<protein>
    <submittedName>
        <fullName evidence="1">Uncharacterized protein</fullName>
    </submittedName>
</protein>
<reference evidence="1 2" key="1">
    <citation type="submission" date="2024-01" db="EMBL/GenBank/DDBJ databases">
        <title>The genomes of 5 underutilized Papilionoideae crops provide insights into root nodulation and disease resistanc.</title>
        <authorList>
            <person name="Jiang F."/>
        </authorList>
    </citation>
    <scope>NUCLEOTIDE SEQUENCE [LARGE SCALE GENOMIC DNA]</scope>
    <source>
        <strain evidence="1">LVBAO_FW01</strain>
        <tissue evidence="1">Leaves</tissue>
    </source>
</reference>
<keyword evidence="2" id="KW-1185">Reference proteome</keyword>
<dbReference type="AlphaFoldDB" id="A0AAN9QI94"/>
<organism evidence="1 2">
    <name type="scientific">Canavalia gladiata</name>
    <name type="common">Sword bean</name>
    <name type="synonym">Dolichos gladiatus</name>
    <dbReference type="NCBI Taxonomy" id="3824"/>
    <lineage>
        <taxon>Eukaryota</taxon>
        <taxon>Viridiplantae</taxon>
        <taxon>Streptophyta</taxon>
        <taxon>Embryophyta</taxon>
        <taxon>Tracheophyta</taxon>
        <taxon>Spermatophyta</taxon>
        <taxon>Magnoliopsida</taxon>
        <taxon>eudicotyledons</taxon>
        <taxon>Gunneridae</taxon>
        <taxon>Pentapetalae</taxon>
        <taxon>rosids</taxon>
        <taxon>fabids</taxon>
        <taxon>Fabales</taxon>
        <taxon>Fabaceae</taxon>
        <taxon>Papilionoideae</taxon>
        <taxon>50 kb inversion clade</taxon>
        <taxon>NPAAA clade</taxon>
        <taxon>indigoferoid/millettioid clade</taxon>
        <taxon>Phaseoleae</taxon>
        <taxon>Canavalia</taxon>
    </lineage>
</organism>
<name>A0AAN9QI94_CANGL</name>
<evidence type="ECO:0000313" key="1">
    <source>
        <dbReference type="EMBL" id="KAK7338525.1"/>
    </source>
</evidence>